<dbReference type="EMBL" id="FOYJ01000002">
    <property type="protein sequence ID" value="SFR03376.1"/>
    <property type="molecule type" value="Genomic_DNA"/>
</dbReference>
<proteinExistence type="predicted"/>
<evidence type="ECO:0000313" key="3">
    <source>
        <dbReference type="EMBL" id="SFT58455.1"/>
    </source>
</evidence>
<keyword evidence="4" id="KW-1185">Reference proteome</keyword>
<comment type="caution">
    <text evidence="2">The sequence shown here is derived from an EMBL/GenBank/DDBJ whole genome shotgun (WGS) entry which is preliminary data.</text>
</comment>
<protein>
    <recommendedName>
        <fullName evidence="6">Secreted protein</fullName>
    </recommendedName>
</protein>
<evidence type="ECO:0000313" key="5">
    <source>
        <dbReference type="Proteomes" id="UP000199173"/>
    </source>
</evidence>
<organism evidence="2 5">
    <name type="scientific">Kosakonia radicincitans</name>
    <dbReference type="NCBI Taxonomy" id="283686"/>
    <lineage>
        <taxon>Bacteria</taxon>
        <taxon>Pseudomonadati</taxon>
        <taxon>Pseudomonadota</taxon>
        <taxon>Gammaproteobacteria</taxon>
        <taxon>Enterobacterales</taxon>
        <taxon>Enterobacteriaceae</taxon>
        <taxon>Kosakonia</taxon>
    </lineage>
</organism>
<sequence length="81" mass="10120">MRIRAWRYFFLFRYICTMTRILKLIIRCYSVVHNYALFYGYQILFCVLNCLKSLFPPEFKDHQDEAKIDKLYFHWVIRNIL</sequence>
<keyword evidence="1" id="KW-1133">Transmembrane helix</keyword>
<evidence type="ECO:0008006" key="6">
    <source>
        <dbReference type="Google" id="ProtNLM"/>
    </source>
</evidence>
<dbReference type="EMBL" id="FPAV01000002">
    <property type="protein sequence ID" value="SFT58455.1"/>
    <property type="molecule type" value="Genomic_DNA"/>
</dbReference>
<keyword evidence="1" id="KW-0472">Membrane</keyword>
<feature type="transmembrane region" description="Helical" evidence="1">
    <location>
        <begin position="12"/>
        <end position="32"/>
    </location>
</feature>
<evidence type="ECO:0000256" key="1">
    <source>
        <dbReference type="SAM" id="Phobius"/>
    </source>
</evidence>
<reference evidence="4 5" key="1">
    <citation type="submission" date="2016-10" db="EMBL/GenBank/DDBJ databases">
        <authorList>
            <person name="Varghese N."/>
            <person name="Submissions S."/>
        </authorList>
    </citation>
    <scope>NUCLEOTIDE SEQUENCE [LARGE SCALE GENOMIC DNA]</scope>
    <source>
        <strain evidence="3 4">NFIX06</strain>
        <strain evidence="2 5">NFIX08</strain>
    </source>
</reference>
<accession>A0AAX2ENS1</accession>
<keyword evidence="1" id="KW-0812">Transmembrane</keyword>
<dbReference type="Proteomes" id="UP000199173">
    <property type="component" value="Unassembled WGS sequence"/>
</dbReference>
<dbReference type="AlphaFoldDB" id="A0AAX2ENS1"/>
<evidence type="ECO:0000313" key="4">
    <source>
        <dbReference type="Proteomes" id="UP000198760"/>
    </source>
</evidence>
<gene>
    <name evidence="3" type="ORF">SAMN03159428_01207</name>
    <name evidence="2" type="ORF">SAMN03159514_01137</name>
</gene>
<evidence type="ECO:0000313" key="2">
    <source>
        <dbReference type="EMBL" id="SFR03376.1"/>
    </source>
</evidence>
<name>A0AAX2ENS1_9ENTR</name>
<dbReference type="Proteomes" id="UP000198760">
    <property type="component" value="Unassembled WGS sequence"/>
</dbReference>